<proteinExistence type="predicted"/>
<evidence type="ECO:0000313" key="2">
    <source>
        <dbReference type="Proteomes" id="UP000554482"/>
    </source>
</evidence>
<reference evidence="1 2" key="1">
    <citation type="submission" date="2020-06" db="EMBL/GenBank/DDBJ databases">
        <title>Transcriptomic and genomic resources for Thalictrum thalictroides and T. hernandezii: Facilitating candidate gene discovery in an emerging model plant lineage.</title>
        <authorList>
            <person name="Arias T."/>
            <person name="Riano-Pachon D.M."/>
            <person name="Di Stilio V.S."/>
        </authorList>
    </citation>
    <scope>NUCLEOTIDE SEQUENCE [LARGE SCALE GENOMIC DNA]</scope>
    <source>
        <strain evidence="2">cv. WT478/WT964</strain>
        <tissue evidence="1">Leaves</tissue>
    </source>
</reference>
<dbReference type="EMBL" id="JABWDY010012529">
    <property type="protein sequence ID" value="KAF5199040.1"/>
    <property type="molecule type" value="Genomic_DNA"/>
</dbReference>
<dbReference type="InterPro" id="IPR013083">
    <property type="entry name" value="Znf_RING/FYVE/PHD"/>
</dbReference>
<gene>
    <name evidence="1" type="ORF">FRX31_011374</name>
</gene>
<accession>A0A7J6WQZ9</accession>
<dbReference type="Gene3D" id="3.30.40.10">
    <property type="entry name" value="Zinc/RING finger domain, C3HC4 (zinc finger)"/>
    <property type="match status" value="1"/>
</dbReference>
<protein>
    <submittedName>
        <fullName evidence="1">Uncharacterized protein</fullName>
    </submittedName>
</protein>
<dbReference type="Proteomes" id="UP000554482">
    <property type="component" value="Unassembled WGS sequence"/>
</dbReference>
<evidence type="ECO:0000313" key="1">
    <source>
        <dbReference type="EMBL" id="KAF5199040.1"/>
    </source>
</evidence>
<sequence length="113" mass="12649">MSDEQELTHRMMEGANELNIVHKRILSSVKALKISKFDNKTLTEDVCSICLDSFLNGLEVQMLPCSVAHICFTKTAFLNGLRRELIVLYVNFQGVCSSGCEPISAKLFFSVQC</sequence>
<comment type="caution">
    <text evidence="1">The sequence shown here is derived from an EMBL/GenBank/DDBJ whole genome shotgun (WGS) entry which is preliminary data.</text>
</comment>
<organism evidence="1 2">
    <name type="scientific">Thalictrum thalictroides</name>
    <name type="common">Rue-anemone</name>
    <name type="synonym">Anemone thalictroides</name>
    <dbReference type="NCBI Taxonomy" id="46969"/>
    <lineage>
        <taxon>Eukaryota</taxon>
        <taxon>Viridiplantae</taxon>
        <taxon>Streptophyta</taxon>
        <taxon>Embryophyta</taxon>
        <taxon>Tracheophyta</taxon>
        <taxon>Spermatophyta</taxon>
        <taxon>Magnoliopsida</taxon>
        <taxon>Ranunculales</taxon>
        <taxon>Ranunculaceae</taxon>
        <taxon>Thalictroideae</taxon>
        <taxon>Thalictrum</taxon>
    </lineage>
</organism>
<keyword evidence="2" id="KW-1185">Reference proteome</keyword>
<name>A0A7J6WQZ9_THATH</name>
<dbReference type="OrthoDB" id="9984778at2759"/>
<dbReference type="AlphaFoldDB" id="A0A7J6WQZ9"/>